<dbReference type="InterPro" id="IPR038084">
    <property type="entry name" value="PduO/GlcC-like_sf"/>
</dbReference>
<dbReference type="Gene3D" id="3.30.450.150">
    <property type="entry name" value="Haem-degrading domain"/>
    <property type="match status" value="1"/>
</dbReference>
<evidence type="ECO:0000313" key="1">
    <source>
        <dbReference type="EMBL" id="HJA79392.1"/>
    </source>
</evidence>
<dbReference type="Pfam" id="PF03928">
    <property type="entry name" value="HbpS-like"/>
    <property type="match status" value="1"/>
</dbReference>
<protein>
    <submittedName>
        <fullName evidence="1">Heme-binding protein</fullName>
    </submittedName>
</protein>
<sequence length="145" mass="15030">MPAAALLRAAATLLNEAQGDGLAPVCLAVCNRDGQLGLFLRMDAAPVRLIAIAQAKAYTAARLGVSTADFARRLVRDGLTTGDFCDSGLTAMRGGVPLLRDGQVLLGLGISGRSTDADEALALRLRDLLTEELARAEGPQGETLA</sequence>
<name>A0A9D2KQ40_9BACT</name>
<reference evidence="1" key="2">
    <citation type="submission" date="2021-04" db="EMBL/GenBank/DDBJ databases">
        <authorList>
            <person name="Gilroy R."/>
        </authorList>
    </citation>
    <scope>NUCLEOTIDE SEQUENCE</scope>
    <source>
        <strain evidence="1">5032</strain>
    </source>
</reference>
<organism evidence="1 2">
    <name type="scientific">Candidatus Desulfovibrio intestinavium</name>
    <dbReference type="NCBI Taxonomy" id="2838534"/>
    <lineage>
        <taxon>Bacteria</taxon>
        <taxon>Pseudomonadati</taxon>
        <taxon>Thermodesulfobacteriota</taxon>
        <taxon>Desulfovibrionia</taxon>
        <taxon>Desulfovibrionales</taxon>
        <taxon>Desulfovibrionaceae</taxon>
        <taxon>Desulfovibrio</taxon>
    </lineage>
</organism>
<gene>
    <name evidence="1" type="ORF">H9784_07495</name>
</gene>
<evidence type="ECO:0000313" key="2">
    <source>
        <dbReference type="Proteomes" id="UP000823821"/>
    </source>
</evidence>
<comment type="caution">
    <text evidence="1">The sequence shown here is derived from an EMBL/GenBank/DDBJ whole genome shotgun (WGS) entry which is preliminary data.</text>
</comment>
<reference evidence="1" key="1">
    <citation type="journal article" date="2021" name="PeerJ">
        <title>Extensive microbial diversity within the chicken gut microbiome revealed by metagenomics and culture.</title>
        <authorList>
            <person name="Gilroy R."/>
            <person name="Ravi A."/>
            <person name="Getino M."/>
            <person name="Pursley I."/>
            <person name="Horton D.L."/>
            <person name="Alikhan N.F."/>
            <person name="Baker D."/>
            <person name="Gharbi K."/>
            <person name="Hall N."/>
            <person name="Watson M."/>
            <person name="Adriaenssens E.M."/>
            <person name="Foster-Nyarko E."/>
            <person name="Jarju S."/>
            <person name="Secka A."/>
            <person name="Antonio M."/>
            <person name="Oren A."/>
            <person name="Chaudhuri R.R."/>
            <person name="La Ragione R."/>
            <person name="Hildebrand F."/>
            <person name="Pallen M.J."/>
        </authorList>
    </citation>
    <scope>NUCLEOTIDE SEQUENCE</scope>
    <source>
        <strain evidence="1">5032</strain>
    </source>
</reference>
<proteinExistence type="predicted"/>
<accession>A0A9D2KQ40</accession>
<dbReference type="AlphaFoldDB" id="A0A9D2KQ40"/>
<dbReference type="Proteomes" id="UP000823821">
    <property type="component" value="Unassembled WGS sequence"/>
</dbReference>
<dbReference type="InterPro" id="IPR052517">
    <property type="entry name" value="GlcG_carb_metab_protein"/>
</dbReference>
<dbReference type="InterPro" id="IPR005624">
    <property type="entry name" value="PduO/GlcC-like"/>
</dbReference>
<dbReference type="SUPFAM" id="SSF143744">
    <property type="entry name" value="GlcG-like"/>
    <property type="match status" value="1"/>
</dbReference>
<dbReference type="EMBL" id="DWZD01000041">
    <property type="protein sequence ID" value="HJA79392.1"/>
    <property type="molecule type" value="Genomic_DNA"/>
</dbReference>
<dbReference type="PANTHER" id="PTHR34309">
    <property type="entry name" value="SLR1406 PROTEIN"/>
    <property type="match status" value="1"/>
</dbReference>
<dbReference type="PANTHER" id="PTHR34309:SF10">
    <property type="entry name" value="SLR1406 PROTEIN"/>
    <property type="match status" value="1"/>
</dbReference>